<reference evidence="1" key="1">
    <citation type="submission" date="2018-06" db="EMBL/GenBank/DDBJ databases">
        <authorList>
            <person name="Zhirakovskaya E."/>
        </authorList>
    </citation>
    <scope>NUCLEOTIDE SEQUENCE</scope>
</reference>
<dbReference type="Pfam" id="PF08889">
    <property type="entry name" value="WbqC"/>
    <property type="match status" value="1"/>
</dbReference>
<protein>
    <recommendedName>
        <fullName evidence="2">WbqC-like protein family protein</fullName>
    </recommendedName>
</protein>
<organism evidence="1">
    <name type="scientific">hydrothermal vent metagenome</name>
    <dbReference type="NCBI Taxonomy" id="652676"/>
    <lineage>
        <taxon>unclassified sequences</taxon>
        <taxon>metagenomes</taxon>
        <taxon>ecological metagenomes</taxon>
    </lineage>
</organism>
<dbReference type="AlphaFoldDB" id="A0A3B0UCI4"/>
<name>A0A3B0UCI4_9ZZZZ</name>
<dbReference type="EMBL" id="UOET01000207">
    <property type="protein sequence ID" value="VAW28208.1"/>
    <property type="molecule type" value="Genomic_DNA"/>
</dbReference>
<proteinExistence type="predicted"/>
<accession>A0A3B0UCI4</accession>
<sequence>MGRKKSVLLSIAYLPPVSWFSLLLKYPVQIEQHETYQRQSYRNRCLIYSECGILPLSIPVSRPNGNHTVISNVVIYNDEQWYLKHWRSLQSAYEASPYFLYYKDEFLDFYTGSFANLFDYDKQLVLKLCELLEIQPQLSYTEEFEREPANTYDLRNLFSPKRPVSTPFPEYIQVFSSRHGFLPDLSILDLLFNLGPESKSYLSKINLGL</sequence>
<gene>
    <name evidence="1" type="ORF">MNBD_BACTEROID07-231</name>
</gene>
<evidence type="ECO:0008006" key="2">
    <source>
        <dbReference type="Google" id="ProtNLM"/>
    </source>
</evidence>
<dbReference type="InterPro" id="IPR014985">
    <property type="entry name" value="WbqC"/>
</dbReference>
<evidence type="ECO:0000313" key="1">
    <source>
        <dbReference type="EMBL" id="VAW28208.1"/>
    </source>
</evidence>